<keyword evidence="1" id="KW-1133">Transmembrane helix</keyword>
<feature type="transmembrane region" description="Helical" evidence="1">
    <location>
        <begin position="75"/>
        <end position="93"/>
    </location>
</feature>
<protein>
    <submittedName>
        <fullName evidence="2">Uncharacterized protein</fullName>
    </submittedName>
</protein>
<name>A0A0K9FFN8_9BACI</name>
<gene>
    <name evidence="2" type="ORF">ACZ11_12850</name>
</gene>
<evidence type="ECO:0000256" key="1">
    <source>
        <dbReference type="SAM" id="Phobius"/>
    </source>
</evidence>
<sequence>MIKGDTPFFYTQKAKDAEQKLIEKVHLMKRKIKKSAYDIKEKLRRKSEISRTENYVSIIMGVLLLIMSWSAQIEWLIWLSTISIFSNVFLLTIQKNNLFS</sequence>
<comment type="caution">
    <text evidence="2">The sequence shown here is derived from an EMBL/GenBank/DDBJ whole genome shotgun (WGS) entry which is preliminary data.</text>
</comment>
<evidence type="ECO:0000313" key="2">
    <source>
        <dbReference type="EMBL" id="KMY32961.1"/>
    </source>
</evidence>
<dbReference type="RefSeq" id="WP_049666627.1">
    <property type="nucleotide sequence ID" value="NZ_LFXJ01000005.1"/>
</dbReference>
<keyword evidence="1" id="KW-0812">Transmembrane</keyword>
<dbReference type="EMBL" id="LFXJ01000005">
    <property type="protein sequence ID" value="KMY32961.1"/>
    <property type="molecule type" value="Genomic_DNA"/>
</dbReference>
<reference evidence="3" key="1">
    <citation type="submission" date="2015-07" db="EMBL/GenBank/DDBJ databases">
        <authorList>
            <consortium name="Consortium for Microbial Forensics and Genomics (microFORGE)"/>
            <person name="Knight B.M."/>
            <person name="Roberts D.P."/>
            <person name="Lin D."/>
            <person name="Hari K."/>
            <person name="Fletcher J."/>
            <person name="Melcher U."/>
            <person name="Blagden T."/>
            <person name="Winegar R.A."/>
        </authorList>
    </citation>
    <scope>NUCLEOTIDE SEQUENCE [LARGE SCALE GENOMIC DNA]</scope>
    <source>
        <strain evidence="3">DSM 23493</strain>
    </source>
</reference>
<accession>A0A0K9FFN8</accession>
<proteinExistence type="predicted"/>
<dbReference type="AlphaFoldDB" id="A0A0K9FFN8"/>
<dbReference type="Proteomes" id="UP000037326">
    <property type="component" value="Unassembled WGS sequence"/>
</dbReference>
<evidence type="ECO:0000313" key="3">
    <source>
        <dbReference type="Proteomes" id="UP000037326"/>
    </source>
</evidence>
<dbReference type="PATRIC" id="fig|582475.4.peg.2212"/>
<feature type="transmembrane region" description="Helical" evidence="1">
    <location>
        <begin position="52"/>
        <end position="69"/>
    </location>
</feature>
<organism evidence="2 3">
    <name type="scientific">Lysinibacillus xylanilyticus</name>
    <dbReference type="NCBI Taxonomy" id="582475"/>
    <lineage>
        <taxon>Bacteria</taxon>
        <taxon>Bacillati</taxon>
        <taxon>Bacillota</taxon>
        <taxon>Bacilli</taxon>
        <taxon>Bacillales</taxon>
        <taxon>Bacillaceae</taxon>
        <taxon>Lysinibacillus</taxon>
    </lineage>
</organism>
<keyword evidence="1" id="KW-0472">Membrane</keyword>
<dbReference type="GeneID" id="96599119"/>